<keyword evidence="2" id="KW-0547">Nucleotide-binding</keyword>
<evidence type="ECO:0000259" key="3">
    <source>
        <dbReference type="Pfam" id="PF00149"/>
    </source>
</evidence>
<dbReference type="InterPro" id="IPR006179">
    <property type="entry name" value="5_nucleotidase/apyrase"/>
</dbReference>
<dbReference type="Pfam" id="PF02872">
    <property type="entry name" value="5_nucleotid_C"/>
    <property type="match status" value="1"/>
</dbReference>
<dbReference type="PANTHER" id="PTHR11575">
    <property type="entry name" value="5'-NUCLEOTIDASE-RELATED"/>
    <property type="match status" value="1"/>
</dbReference>
<evidence type="ECO:0000313" key="6">
    <source>
        <dbReference type="Proteomes" id="UP000615796"/>
    </source>
</evidence>
<dbReference type="Pfam" id="PF00149">
    <property type="entry name" value="Metallophos"/>
    <property type="match status" value="1"/>
</dbReference>
<dbReference type="PROSITE" id="PS51257">
    <property type="entry name" value="PROKAR_LIPOPROTEIN"/>
    <property type="match status" value="1"/>
</dbReference>
<evidence type="ECO:0000256" key="1">
    <source>
        <dbReference type="ARBA" id="ARBA00022729"/>
    </source>
</evidence>
<organism evidence="5 6">
    <name type="scientific">Vibrio metschnikovii</name>
    <dbReference type="NCBI Taxonomy" id="28172"/>
    <lineage>
        <taxon>Bacteria</taxon>
        <taxon>Pseudomonadati</taxon>
        <taxon>Pseudomonadota</taxon>
        <taxon>Gammaproteobacteria</taxon>
        <taxon>Vibrionales</taxon>
        <taxon>Vibrionaceae</taxon>
        <taxon>Vibrio</taxon>
    </lineage>
</organism>
<dbReference type="SUPFAM" id="SSF55816">
    <property type="entry name" value="5'-nucleotidase (syn. UDP-sugar hydrolase), C-terminal domain"/>
    <property type="match status" value="1"/>
</dbReference>
<dbReference type="EMBL" id="JACRUP010000001">
    <property type="protein sequence ID" value="MBC5849599.1"/>
    <property type="molecule type" value="Genomic_DNA"/>
</dbReference>
<dbReference type="GO" id="GO:0030288">
    <property type="term" value="C:outer membrane-bounded periplasmic space"/>
    <property type="evidence" value="ECO:0007669"/>
    <property type="project" value="TreeGrafter"/>
</dbReference>
<dbReference type="GO" id="GO:0008253">
    <property type="term" value="F:5'-nucleotidase activity"/>
    <property type="evidence" value="ECO:0007669"/>
    <property type="project" value="TreeGrafter"/>
</dbReference>
<keyword evidence="2" id="KW-0378">Hydrolase</keyword>
<dbReference type="InterPro" id="IPR029052">
    <property type="entry name" value="Metallo-depent_PP-like"/>
</dbReference>
<dbReference type="Gene3D" id="3.90.780.10">
    <property type="entry name" value="5'-Nucleotidase, C-terminal domain"/>
    <property type="match status" value="1"/>
</dbReference>
<feature type="domain" description="5'-Nucleotidase C-terminal" evidence="4">
    <location>
        <begin position="438"/>
        <end position="576"/>
    </location>
</feature>
<feature type="domain" description="Calcineurin-like phosphoesterase" evidence="3">
    <location>
        <begin position="35"/>
        <end position="271"/>
    </location>
</feature>
<dbReference type="PRINTS" id="PR01607">
    <property type="entry name" value="APYRASEFAMLY"/>
</dbReference>
<evidence type="ECO:0000259" key="4">
    <source>
        <dbReference type="Pfam" id="PF02872"/>
    </source>
</evidence>
<name>A0A9X0R4H3_VIBME</name>
<dbReference type="AlphaFoldDB" id="A0A9X0R4H3"/>
<dbReference type="SUPFAM" id="SSF56300">
    <property type="entry name" value="Metallo-dependent phosphatases"/>
    <property type="match status" value="1"/>
</dbReference>
<dbReference type="Gene3D" id="3.60.21.10">
    <property type="match status" value="1"/>
</dbReference>
<dbReference type="GO" id="GO:0009166">
    <property type="term" value="P:nucleotide catabolic process"/>
    <property type="evidence" value="ECO:0007669"/>
    <property type="project" value="InterPro"/>
</dbReference>
<dbReference type="GO" id="GO:0000166">
    <property type="term" value="F:nucleotide binding"/>
    <property type="evidence" value="ECO:0007669"/>
    <property type="project" value="UniProtKB-KW"/>
</dbReference>
<gene>
    <name evidence="5" type="ORF">H8Q88_01320</name>
</gene>
<proteinExistence type="inferred from homology"/>
<dbReference type="InterPro" id="IPR036907">
    <property type="entry name" value="5'-Nucleotdase_C_sf"/>
</dbReference>
<dbReference type="Proteomes" id="UP000615796">
    <property type="component" value="Unassembled WGS sequence"/>
</dbReference>
<dbReference type="InterPro" id="IPR008334">
    <property type="entry name" value="5'-Nucleotdase_C"/>
</dbReference>
<comment type="similarity">
    <text evidence="2">Belongs to the 5'-nucleotidase family.</text>
</comment>
<comment type="caution">
    <text evidence="5">The sequence shown here is derived from an EMBL/GenBank/DDBJ whole genome shotgun (WGS) entry which is preliminary data.</text>
</comment>
<dbReference type="PANTHER" id="PTHR11575:SF24">
    <property type="entry name" value="5'-NUCLEOTIDASE"/>
    <property type="match status" value="1"/>
</dbReference>
<evidence type="ECO:0000313" key="5">
    <source>
        <dbReference type="EMBL" id="MBC5849599.1"/>
    </source>
</evidence>
<accession>A0A9X0R4H3</accession>
<dbReference type="GO" id="GO:0008768">
    <property type="term" value="F:UDP-sugar diphosphatase activity"/>
    <property type="evidence" value="ECO:0007669"/>
    <property type="project" value="TreeGrafter"/>
</dbReference>
<sequence>MRFNRAILASTIALALLGCSQTDKESAEQAAFELTIAHINDTHSSFDAVRSSFYINQQRVYNEFGGHPRILSKANTYREQAEKNNQSMLFLHGGDAWQGSAYFKLNEGLMNADILSRMGIDAMALGNHEFDLNNQKLNAFLDRINFPVLAANIDASLDKDLKDQTNLKPYVVYAFDGYAKQRIDDMSQLPADKPLVGVFGIALDDMPNIAPNTGDIQFFDMAESAQATVDELQALGIKNIIAVTHVGNAIDLDIASKVNGIDLIVGGHSHSLLGDFTNLGLGNNGIYAQLVTNPNGASKTCVVQAGEFAQAIGKTTVAFDSDGELISCAGHNTLLTNDEFYHQANRQQESAFSDDERSKALRFIERQRNIAVAAEEAALRAHIDSQYKPAVEKAYGDVIANVPQEIRHARRPGDNNSDQHGSRVAPIVALGQYYWAASDEVVRLTGMKADFALTGAGGIRTNIAEGEYREGDVTLEMLPFANFMSIVPVKGSVIKALIEKTVSETLPPTAHAGKFPYGGNLRYVFDETVQHQAGTLSLIEVNTGTLNEPIWSPLEDNKIYNVAMNSYNATGNDGWTPLFEAQKEQSGRVDFAYVDGNLTAFLVSHIEEAAGRYQVHYQGHELNCKADNVVCNTDARAVVKYIAEQQPVLEALDYPVVTLNRVN</sequence>
<dbReference type="RefSeq" id="WP_187025088.1">
    <property type="nucleotide sequence ID" value="NZ_JACRUP010000001.1"/>
</dbReference>
<protein>
    <submittedName>
        <fullName evidence="5">5'-nucleotidase C-terminal domain-containing protein</fullName>
    </submittedName>
</protein>
<keyword evidence="1" id="KW-0732">Signal</keyword>
<keyword evidence="6" id="KW-1185">Reference proteome</keyword>
<evidence type="ECO:0000256" key="2">
    <source>
        <dbReference type="RuleBase" id="RU362119"/>
    </source>
</evidence>
<dbReference type="InterPro" id="IPR004843">
    <property type="entry name" value="Calcineurin-like_PHP"/>
</dbReference>
<reference evidence="5" key="1">
    <citation type="submission" date="2020-08" db="EMBL/GenBank/DDBJ databases">
        <title>Genome Sequencing and Pan-Genome Analysis of Migratory bird Vibrio Strains, Inner Mongolia.</title>
        <authorList>
            <person name="Zheng L."/>
        </authorList>
    </citation>
    <scope>NUCLEOTIDE SEQUENCE</scope>
    <source>
        <strain evidence="5">M13F</strain>
    </source>
</reference>